<dbReference type="EMBL" id="PNQX01000001">
    <property type="protein sequence ID" value="PMQ21871.1"/>
    <property type="molecule type" value="Genomic_DNA"/>
</dbReference>
<evidence type="ECO:0000313" key="2">
    <source>
        <dbReference type="EMBL" id="PMQ21871.1"/>
    </source>
</evidence>
<sequence>MVVVDDRRSVNHQDLRLLLQAQRWTDDGRGQESTIESGAQAASRTGGLGGDHRIPLLMLFGGL</sequence>
<evidence type="ECO:0000256" key="1">
    <source>
        <dbReference type="SAM" id="MobiDB-lite"/>
    </source>
</evidence>
<comment type="caution">
    <text evidence="2">The sequence shown here is derived from an EMBL/GenBank/DDBJ whole genome shotgun (WGS) entry which is preliminary data.</text>
</comment>
<proteinExistence type="predicted"/>
<accession>A0A2N7S6V7</accession>
<evidence type="ECO:0000313" key="3">
    <source>
        <dbReference type="Proteomes" id="UP000235739"/>
    </source>
</evidence>
<organism evidence="2 3">
    <name type="scientific">Glutamicibacter arilaitensis</name>
    <dbReference type="NCBI Taxonomy" id="256701"/>
    <lineage>
        <taxon>Bacteria</taxon>
        <taxon>Bacillati</taxon>
        <taxon>Actinomycetota</taxon>
        <taxon>Actinomycetes</taxon>
        <taxon>Micrococcales</taxon>
        <taxon>Micrococcaceae</taxon>
        <taxon>Glutamicibacter</taxon>
    </lineage>
</organism>
<protein>
    <submittedName>
        <fullName evidence="2">Uncharacterized protein</fullName>
    </submittedName>
</protein>
<dbReference type="AlphaFoldDB" id="A0A2N7S6V7"/>
<dbReference type="Proteomes" id="UP000235739">
    <property type="component" value="Unassembled WGS sequence"/>
</dbReference>
<feature type="compositionally biased region" description="Polar residues" evidence="1">
    <location>
        <begin position="31"/>
        <end position="43"/>
    </location>
</feature>
<gene>
    <name evidence="2" type="ORF">CIK84_10245</name>
</gene>
<name>A0A2N7S6V7_9MICC</name>
<feature type="region of interest" description="Disordered" evidence="1">
    <location>
        <begin position="27"/>
        <end position="51"/>
    </location>
</feature>
<reference evidence="2 3" key="1">
    <citation type="journal article" date="2017" name="Elife">
        <title>Extensive horizontal gene transfer in cheese-associated bacteria.</title>
        <authorList>
            <person name="Bonham K.S."/>
            <person name="Wolfe B.E."/>
            <person name="Dutton R.J."/>
        </authorList>
    </citation>
    <scope>NUCLEOTIDE SEQUENCE [LARGE SCALE GENOMIC DNA]</scope>
    <source>
        <strain evidence="2 3">JB182</strain>
    </source>
</reference>